<protein>
    <recommendedName>
        <fullName evidence="4">Lipoprotein</fullName>
    </recommendedName>
</protein>
<dbReference type="AlphaFoldDB" id="A0A930Y8X1"/>
<reference evidence="2" key="1">
    <citation type="submission" date="2020-11" db="EMBL/GenBank/DDBJ databases">
        <title>Nocardioides sp. CBS4Y-1, whole genome shotgun sequence.</title>
        <authorList>
            <person name="Tuo L."/>
        </authorList>
    </citation>
    <scope>NUCLEOTIDE SEQUENCE</scope>
    <source>
        <strain evidence="2">CBS4Y-1</strain>
    </source>
</reference>
<dbReference type="EMBL" id="JADIVZ010000013">
    <property type="protein sequence ID" value="MBF4163552.1"/>
    <property type="molecule type" value="Genomic_DNA"/>
</dbReference>
<evidence type="ECO:0008006" key="4">
    <source>
        <dbReference type="Google" id="ProtNLM"/>
    </source>
</evidence>
<evidence type="ECO:0000313" key="3">
    <source>
        <dbReference type="Proteomes" id="UP000656804"/>
    </source>
</evidence>
<evidence type="ECO:0000256" key="1">
    <source>
        <dbReference type="SAM" id="MobiDB-lite"/>
    </source>
</evidence>
<feature type="compositionally biased region" description="Polar residues" evidence="1">
    <location>
        <begin position="34"/>
        <end position="50"/>
    </location>
</feature>
<keyword evidence="3" id="KW-1185">Reference proteome</keyword>
<gene>
    <name evidence="2" type="ORF">ISG29_17860</name>
</gene>
<sequence>MEGMREMGIGLLLVTALAGCGGPAAPDDTEGTSRETTSAGGEPAGSSQPGDGSPSALSGYGASVASWEDAHGDSIDGYTAGSVYGEPVRDTHEYFGVMPSRGTITMYSRAFAPRTSLREAEQVVLDDFPSDASITVRDTDEAACEIVMIESRTIEKATGSNATAAFFSDLGPDQPLDAPMNTSDVSYASILPDFRGGPRNDLGDC</sequence>
<dbReference type="RefSeq" id="WP_194504819.1">
    <property type="nucleotide sequence ID" value="NZ_JADIVZ010000013.1"/>
</dbReference>
<organism evidence="2 3">
    <name type="scientific">Nocardioides acrostichi</name>
    <dbReference type="NCBI Taxonomy" id="2784339"/>
    <lineage>
        <taxon>Bacteria</taxon>
        <taxon>Bacillati</taxon>
        <taxon>Actinomycetota</taxon>
        <taxon>Actinomycetes</taxon>
        <taxon>Propionibacteriales</taxon>
        <taxon>Nocardioidaceae</taxon>
        <taxon>Nocardioides</taxon>
    </lineage>
</organism>
<feature type="region of interest" description="Disordered" evidence="1">
    <location>
        <begin position="22"/>
        <end position="60"/>
    </location>
</feature>
<dbReference type="Proteomes" id="UP000656804">
    <property type="component" value="Unassembled WGS sequence"/>
</dbReference>
<proteinExistence type="predicted"/>
<comment type="caution">
    <text evidence="2">The sequence shown here is derived from an EMBL/GenBank/DDBJ whole genome shotgun (WGS) entry which is preliminary data.</text>
</comment>
<name>A0A930Y8X1_9ACTN</name>
<evidence type="ECO:0000313" key="2">
    <source>
        <dbReference type="EMBL" id="MBF4163552.1"/>
    </source>
</evidence>
<dbReference type="PROSITE" id="PS51257">
    <property type="entry name" value="PROKAR_LIPOPROTEIN"/>
    <property type="match status" value="1"/>
</dbReference>
<accession>A0A930Y8X1</accession>